<dbReference type="PRINTS" id="PR00793">
    <property type="entry name" value="PROAMNOPTASE"/>
</dbReference>
<proteinExistence type="inferred from homology"/>
<evidence type="ECO:0000256" key="2">
    <source>
        <dbReference type="ARBA" id="ARBA00022801"/>
    </source>
</evidence>
<feature type="signal peptide" evidence="4">
    <location>
        <begin position="1"/>
        <end position="28"/>
    </location>
</feature>
<feature type="domain" description="AB hydrolase-1" evidence="5">
    <location>
        <begin position="72"/>
        <end position="193"/>
    </location>
</feature>
<dbReference type="Gene3D" id="3.40.50.1820">
    <property type="entry name" value="alpha/beta hydrolase"/>
    <property type="match status" value="1"/>
</dbReference>
<evidence type="ECO:0000256" key="1">
    <source>
        <dbReference type="ARBA" id="ARBA00010088"/>
    </source>
</evidence>
<evidence type="ECO:0000313" key="6">
    <source>
        <dbReference type="EMBL" id="WXB04766.1"/>
    </source>
</evidence>
<dbReference type="GO" id="GO:0016787">
    <property type="term" value="F:hydrolase activity"/>
    <property type="evidence" value="ECO:0007669"/>
    <property type="project" value="UniProtKB-KW"/>
</dbReference>
<accession>A0ABZ2L6A9</accession>
<dbReference type="Pfam" id="PF00561">
    <property type="entry name" value="Abhydrolase_1"/>
    <property type="match status" value="1"/>
</dbReference>
<reference evidence="6" key="1">
    <citation type="submission" date="2021-12" db="EMBL/GenBank/DDBJ databases">
        <title>Discovery of the Pendulisporaceae a myxobacterial family with distinct sporulation behavior and unique specialized metabolism.</title>
        <authorList>
            <person name="Garcia R."/>
            <person name="Popoff A."/>
            <person name="Bader C.D."/>
            <person name="Loehr J."/>
            <person name="Walesch S."/>
            <person name="Walt C."/>
            <person name="Boldt J."/>
            <person name="Bunk B."/>
            <person name="Haeckl F.J.F.P.J."/>
            <person name="Gunesch A.P."/>
            <person name="Birkelbach J."/>
            <person name="Nuebel U."/>
            <person name="Pietschmann T."/>
            <person name="Bach T."/>
            <person name="Mueller R."/>
        </authorList>
    </citation>
    <scope>NUCLEOTIDE SEQUENCE</scope>
    <source>
        <strain evidence="6">MSr11367</strain>
    </source>
</reference>
<dbReference type="PANTHER" id="PTHR43798">
    <property type="entry name" value="MONOACYLGLYCEROL LIPASE"/>
    <property type="match status" value="1"/>
</dbReference>
<keyword evidence="7" id="KW-1185">Reference proteome</keyword>
<dbReference type="InterPro" id="IPR050266">
    <property type="entry name" value="AB_hydrolase_sf"/>
</dbReference>
<dbReference type="PANTHER" id="PTHR43798:SF33">
    <property type="entry name" value="HYDROLASE, PUTATIVE (AFU_ORTHOLOGUE AFUA_2G14860)-RELATED"/>
    <property type="match status" value="1"/>
</dbReference>
<dbReference type="EMBL" id="CP089983">
    <property type="protein sequence ID" value="WXB04766.1"/>
    <property type="molecule type" value="Genomic_DNA"/>
</dbReference>
<evidence type="ECO:0000256" key="4">
    <source>
        <dbReference type="SAM" id="SignalP"/>
    </source>
</evidence>
<dbReference type="InterPro" id="IPR000073">
    <property type="entry name" value="AB_hydrolase_1"/>
</dbReference>
<feature type="chain" id="PRO_5046528214" evidence="4">
    <location>
        <begin position="29"/>
        <end position="298"/>
    </location>
</feature>
<organism evidence="6 7">
    <name type="scientific">Pendulispora rubella</name>
    <dbReference type="NCBI Taxonomy" id="2741070"/>
    <lineage>
        <taxon>Bacteria</taxon>
        <taxon>Pseudomonadati</taxon>
        <taxon>Myxococcota</taxon>
        <taxon>Myxococcia</taxon>
        <taxon>Myxococcales</taxon>
        <taxon>Sorangiineae</taxon>
        <taxon>Pendulisporaceae</taxon>
        <taxon>Pendulispora</taxon>
    </lineage>
</organism>
<evidence type="ECO:0000313" key="7">
    <source>
        <dbReference type="Proteomes" id="UP001374803"/>
    </source>
</evidence>
<keyword evidence="2 6" id="KW-0378">Hydrolase</keyword>
<dbReference type="RefSeq" id="WP_394834410.1">
    <property type="nucleotide sequence ID" value="NZ_CP089929.1"/>
</dbReference>
<feature type="region of interest" description="Disordered" evidence="3">
    <location>
        <begin position="29"/>
        <end position="50"/>
    </location>
</feature>
<sequence length="298" mass="32772">MAIVAHGVRLVGRSLVVLSAAFLATACAHGPSPAPKAEPEKMGKEEDRLGPGQHTAMVDGMPIVYHVHGQGPVVLAHSGGPGCGWSYLRMPEVEQFATIVYIEPIGTGASGRLADPAQYSRQLDTANVEGLRAHLGIQKITLLGHSYGGFVALTYALTYPDHVRALILYDTAPMSGPERQKDVVANMEWSRNEPWFADAKSAFDDEDRAQSDEEQTRIFARAVPFYIANWSKRRHELEGKLPSIQIFVERSHRQKAGVPQVEVPSQRLVVLPNIGHLAHLEAPQEHARIIKDFLTQLE</sequence>
<dbReference type="InterPro" id="IPR029058">
    <property type="entry name" value="AB_hydrolase_fold"/>
</dbReference>
<gene>
    <name evidence="6" type="ORF">LVJ94_48715</name>
</gene>
<evidence type="ECO:0000256" key="3">
    <source>
        <dbReference type="SAM" id="MobiDB-lite"/>
    </source>
</evidence>
<name>A0ABZ2L6A9_9BACT</name>
<evidence type="ECO:0000259" key="5">
    <source>
        <dbReference type="Pfam" id="PF00561"/>
    </source>
</evidence>
<dbReference type="Proteomes" id="UP001374803">
    <property type="component" value="Chromosome"/>
</dbReference>
<dbReference type="InterPro" id="IPR002410">
    <property type="entry name" value="Peptidase_S33"/>
</dbReference>
<feature type="compositionally biased region" description="Basic and acidic residues" evidence="3">
    <location>
        <begin position="37"/>
        <end position="49"/>
    </location>
</feature>
<comment type="similarity">
    <text evidence="1">Belongs to the peptidase S33 family.</text>
</comment>
<keyword evidence="4" id="KW-0732">Signal</keyword>
<dbReference type="SUPFAM" id="SSF53474">
    <property type="entry name" value="alpha/beta-Hydrolases"/>
    <property type="match status" value="1"/>
</dbReference>
<protein>
    <submittedName>
        <fullName evidence="6">Alpha/beta hydrolase</fullName>
    </submittedName>
</protein>